<comment type="caution">
    <text evidence="2">The sequence shown here is derived from an EMBL/GenBank/DDBJ whole genome shotgun (WGS) entry which is preliminary data.</text>
</comment>
<dbReference type="EMBL" id="BGZK01000998">
    <property type="protein sequence ID" value="GBP67976.1"/>
    <property type="molecule type" value="Genomic_DNA"/>
</dbReference>
<proteinExistence type="predicted"/>
<evidence type="ECO:0000256" key="1">
    <source>
        <dbReference type="SAM" id="MobiDB-lite"/>
    </source>
</evidence>
<dbReference type="AlphaFoldDB" id="A0A4C1XWQ8"/>
<feature type="region of interest" description="Disordered" evidence="1">
    <location>
        <begin position="1"/>
        <end position="24"/>
    </location>
</feature>
<evidence type="ECO:0000313" key="2">
    <source>
        <dbReference type="EMBL" id="GBP67976.1"/>
    </source>
</evidence>
<dbReference type="Proteomes" id="UP000299102">
    <property type="component" value="Unassembled WGS sequence"/>
</dbReference>
<reference evidence="2 3" key="1">
    <citation type="journal article" date="2019" name="Commun. Biol.">
        <title>The bagworm genome reveals a unique fibroin gene that provides high tensile strength.</title>
        <authorList>
            <person name="Kono N."/>
            <person name="Nakamura H."/>
            <person name="Ohtoshi R."/>
            <person name="Tomita M."/>
            <person name="Numata K."/>
            <person name="Arakawa K."/>
        </authorList>
    </citation>
    <scope>NUCLEOTIDE SEQUENCE [LARGE SCALE GENOMIC DNA]</scope>
</reference>
<accession>A0A4C1XWQ8</accession>
<organism evidence="2 3">
    <name type="scientific">Eumeta variegata</name>
    <name type="common">Bagworm moth</name>
    <name type="synonym">Eumeta japonica</name>
    <dbReference type="NCBI Taxonomy" id="151549"/>
    <lineage>
        <taxon>Eukaryota</taxon>
        <taxon>Metazoa</taxon>
        <taxon>Ecdysozoa</taxon>
        <taxon>Arthropoda</taxon>
        <taxon>Hexapoda</taxon>
        <taxon>Insecta</taxon>
        <taxon>Pterygota</taxon>
        <taxon>Neoptera</taxon>
        <taxon>Endopterygota</taxon>
        <taxon>Lepidoptera</taxon>
        <taxon>Glossata</taxon>
        <taxon>Ditrysia</taxon>
        <taxon>Tineoidea</taxon>
        <taxon>Psychidae</taxon>
        <taxon>Oiketicinae</taxon>
        <taxon>Eumeta</taxon>
    </lineage>
</organism>
<sequence length="108" mass="12583">MQSRPESGRKQERDRDLGRLRERSVGRNENEHLFPWKVVVFPRQTGKMQGEALLKWYYINSVIELETSLRTETCVMDRLQKNDKAACVHNKMKGAAVLDNADKTKRPP</sequence>
<evidence type="ECO:0000313" key="3">
    <source>
        <dbReference type="Proteomes" id="UP000299102"/>
    </source>
</evidence>
<gene>
    <name evidence="2" type="ORF">EVAR_57949_1</name>
</gene>
<protein>
    <submittedName>
        <fullName evidence="2">Uncharacterized protein</fullName>
    </submittedName>
</protein>
<name>A0A4C1XWQ8_EUMVA</name>
<keyword evidence="3" id="KW-1185">Reference proteome</keyword>